<dbReference type="Proteomes" id="UP000648663">
    <property type="component" value="Unassembled WGS sequence"/>
</dbReference>
<reference evidence="2" key="1">
    <citation type="journal article" date="2014" name="Int. J. Syst. Evol. Microbiol.">
        <title>Complete genome of a new Firmicutes species belonging to the dominant human colonic microbiota ('Ruminococcus bicirculans') reveals two chromosomes and a selective capacity to utilize plant glucans.</title>
        <authorList>
            <consortium name="NISC Comparative Sequencing Program"/>
            <person name="Wegmann U."/>
            <person name="Louis P."/>
            <person name="Goesmann A."/>
            <person name="Henrissat B."/>
            <person name="Duncan S.H."/>
            <person name="Flint H.J."/>
        </authorList>
    </citation>
    <scope>NUCLEOTIDE SEQUENCE</scope>
    <source>
        <strain evidence="2">CGMCC 4.5581</strain>
    </source>
</reference>
<sequence length="217" mass="23177">MRDGPRAPSRGGLIRPYRRTDRAAVYDVCVRTADAGGDARGRWSTDDLMPDLFAGPYVDLEPDRAFVLDDGERVVGYVLGTADTAGFVPAWRSRWLPRLADRYPAPTGPPQTPEERMVSMLHRPERMLVPELAAYPAHLHIDLLPEVQGAGWGRALIEVFCAAVAGAGAAGVHLGVDPANTRALGFYARLGFTPVAVPALPGAVFLARPTGAPAAAD</sequence>
<dbReference type="InterPro" id="IPR000182">
    <property type="entry name" value="GNAT_dom"/>
</dbReference>
<dbReference type="PROSITE" id="PS51186">
    <property type="entry name" value="GNAT"/>
    <property type="match status" value="1"/>
</dbReference>
<proteinExistence type="predicted"/>
<dbReference type="Proteomes" id="UP000552836">
    <property type="component" value="Unassembled WGS sequence"/>
</dbReference>
<dbReference type="RefSeq" id="WP_229682252.1">
    <property type="nucleotide sequence ID" value="NZ_BAABJU010000005.1"/>
</dbReference>
<dbReference type="GO" id="GO:0016747">
    <property type="term" value="F:acyltransferase activity, transferring groups other than amino-acyl groups"/>
    <property type="evidence" value="ECO:0007669"/>
    <property type="project" value="InterPro"/>
</dbReference>
<evidence type="ECO:0000313" key="4">
    <source>
        <dbReference type="Proteomes" id="UP000552836"/>
    </source>
</evidence>
<gene>
    <name evidence="3" type="ORF">FB380_002634</name>
    <name evidence="2" type="ORF">GCM10011589_39830</name>
</gene>
<dbReference type="EMBL" id="BMMI01000008">
    <property type="protein sequence ID" value="GGL79628.1"/>
    <property type="molecule type" value="Genomic_DNA"/>
</dbReference>
<reference evidence="2" key="4">
    <citation type="submission" date="2024-05" db="EMBL/GenBank/DDBJ databases">
        <authorList>
            <person name="Sun Q."/>
            <person name="Zhou Y."/>
        </authorList>
    </citation>
    <scope>NUCLEOTIDE SEQUENCE</scope>
    <source>
        <strain evidence="2">CGMCC 4.5581</strain>
    </source>
</reference>
<dbReference type="Gene3D" id="3.40.630.30">
    <property type="match status" value="1"/>
</dbReference>
<dbReference type="Pfam" id="PF00583">
    <property type="entry name" value="Acetyltransf_1"/>
    <property type="match status" value="1"/>
</dbReference>
<name>A0A846LS05_9ACTN</name>
<dbReference type="PANTHER" id="PTHR13170:SF16">
    <property type="entry name" value="PROTEIN O-GLCNACASE"/>
    <property type="match status" value="1"/>
</dbReference>
<protein>
    <submittedName>
        <fullName evidence="3">Ribosomal protein S18 acetylase RimI-like enzyme</fullName>
    </submittedName>
</protein>
<dbReference type="GO" id="GO:0005840">
    <property type="term" value="C:ribosome"/>
    <property type="evidence" value="ECO:0007669"/>
    <property type="project" value="UniProtKB-KW"/>
</dbReference>
<reference evidence="5" key="2">
    <citation type="journal article" date="2019" name="Int. J. Syst. Evol. Microbiol.">
        <title>The Global Catalogue of Microorganisms (GCM) 10K type strain sequencing project: providing services to taxonomists for standard genome sequencing and annotation.</title>
        <authorList>
            <consortium name="The Broad Institute Genomics Platform"/>
            <consortium name="The Broad Institute Genome Sequencing Center for Infectious Disease"/>
            <person name="Wu L."/>
            <person name="Ma J."/>
        </authorList>
    </citation>
    <scope>NUCLEOTIDE SEQUENCE [LARGE SCALE GENOMIC DNA]</scope>
    <source>
        <strain evidence="5">CGMCC 4.5581</strain>
    </source>
</reference>
<dbReference type="InterPro" id="IPR016181">
    <property type="entry name" value="Acyl_CoA_acyltransferase"/>
</dbReference>
<keyword evidence="3" id="KW-0687">Ribonucleoprotein</keyword>
<dbReference type="EMBL" id="JAAMPA010000001">
    <property type="protein sequence ID" value="NIH68188.1"/>
    <property type="molecule type" value="Genomic_DNA"/>
</dbReference>
<dbReference type="PANTHER" id="PTHR13170">
    <property type="entry name" value="O-GLCNACASE"/>
    <property type="match status" value="1"/>
</dbReference>
<accession>A0A846LS05</accession>
<dbReference type="SUPFAM" id="SSF55729">
    <property type="entry name" value="Acyl-CoA N-acyltransferases (Nat)"/>
    <property type="match status" value="1"/>
</dbReference>
<evidence type="ECO:0000259" key="1">
    <source>
        <dbReference type="PROSITE" id="PS51186"/>
    </source>
</evidence>
<reference evidence="3 4" key="3">
    <citation type="submission" date="2020-02" db="EMBL/GenBank/DDBJ databases">
        <title>Sequencing the genomes of 1000 actinobacteria strains.</title>
        <authorList>
            <person name="Klenk H.-P."/>
        </authorList>
    </citation>
    <scope>NUCLEOTIDE SEQUENCE [LARGE SCALE GENOMIC DNA]</scope>
    <source>
        <strain evidence="3 4">DSM 45201</strain>
    </source>
</reference>
<evidence type="ECO:0000313" key="5">
    <source>
        <dbReference type="Proteomes" id="UP000648663"/>
    </source>
</evidence>
<evidence type="ECO:0000313" key="2">
    <source>
        <dbReference type="EMBL" id="GGL79628.1"/>
    </source>
</evidence>
<keyword evidence="3" id="KW-0689">Ribosomal protein</keyword>
<feature type="domain" description="N-acetyltransferase" evidence="1">
    <location>
        <begin position="12"/>
        <end position="211"/>
    </location>
</feature>
<evidence type="ECO:0000313" key="3">
    <source>
        <dbReference type="EMBL" id="NIH68188.1"/>
    </source>
</evidence>
<organism evidence="3 4">
    <name type="scientific">Modestobacter marinus</name>
    <dbReference type="NCBI Taxonomy" id="477641"/>
    <lineage>
        <taxon>Bacteria</taxon>
        <taxon>Bacillati</taxon>
        <taxon>Actinomycetota</taxon>
        <taxon>Actinomycetes</taxon>
        <taxon>Geodermatophilales</taxon>
        <taxon>Geodermatophilaceae</taxon>
        <taxon>Modestobacter</taxon>
    </lineage>
</organism>
<comment type="caution">
    <text evidence="3">The sequence shown here is derived from an EMBL/GenBank/DDBJ whole genome shotgun (WGS) entry which is preliminary data.</text>
</comment>
<dbReference type="InterPro" id="IPR051822">
    <property type="entry name" value="Glycosyl_Hydrolase_84"/>
</dbReference>
<keyword evidence="5" id="KW-1185">Reference proteome</keyword>
<dbReference type="AlphaFoldDB" id="A0A846LS05"/>